<dbReference type="RefSeq" id="WP_378959311.1">
    <property type="nucleotide sequence ID" value="NZ_JBHRXC010000016.1"/>
</dbReference>
<reference evidence="2" key="1">
    <citation type="journal article" date="2019" name="Int. J. Syst. Evol. Microbiol.">
        <title>The Global Catalogue of Microorganisms (GCM) 10K type strain sequencing project: providing services to taxonomists for standard genome sequencing and annotation.</title>
        <authorList>
            <consortium name="The Broad Institute Genomics Platform"/>
            <consortium name="The Broad Institute Genome Sequencing Center for Infectious Disease"/>
            <person name="Wu L."/>
            <person name="Ma J."/>
        </authorList>
    </citation>
    <scope>NUCLEOTIDE SEQUENCE [LARGE SCALE GENOMIC DNA]</scope>
    <source>
        <strain evidence="2">CCM 8689</strain>
    </source>
</reference>
<comment type="caution">
    <text evidence="1">The sequence shown here is derived from an EMBL/GenBank/DDBJ whole genome shotgun (WGS) entry which is preliminary data.</text>
</comment>
<evidence type="ECO:0000313" key="1">
    <source>
        <dbReference type="EMBL" id="MFC4195987.1"/>
    </source>
</evidence>
<evidence type="ECO:0000313" key="2">
    <source>
        <dbReference type="Proteomes" id="UP001595792"/>
    </source>
</evidence>
<dbReference type="Proteomes" id="UP001595792">
    <property type="component" value="Unassembled WGS sequence"/>
</dbReference>
<accession>A0ABV8NK13</accession>
<gene>
    <name evidence="1" type="ORF">ACFOUY_04705</name>
</gene>
<sequence length="290" mass="34150">MENFSTIPEIKYIFQSLYLSGDIEEFYHEQYIFFLLKNDFIQGFNPFDEFEKFGIEVLVKYLDDDLLLKDEYRKFLFNETDFVNQEIDKCNFILQIPITLSPNKKVEQTSKNIKYHKIFQPFYDIKTLFTKLDPDDIDTPLLNENTNMTVKKYFDYLSDKLIELQLSSSNNIVSEQQKEKNISNPQLTLKDVCYEGAYKELIKLLENNILIEPETHIFLDSKSNLIGILKEIKLKKYFYRKVNVRELIIIAKNTFGLDITYTYFTQIPTGGNTGGNDGISLNIPIYQNNK</sequence>
<organism evidence="1 2">
    <name type="scientific">Pedobacter jamesrossensis</name>
    <dbReference type="NCBI Taxonomy" id="1908238"/>
    <lineage>
        <taxon>Bacteria</taxon>
        <taxon>Pseudomonadati</taxon>
        <taxon>Bacteroidota</taxon>
        <taxon>Sphingobacteriia</taxon>
        <taxon>Sphingobacteriales</taxon>
        <taxon>Sphingobacteriaceae</taxon>
        <taxon>Pedobacter</taxon>
    </lineage>
</organism>
<name>A0ABV8NK13_9SPHI</name>
<dbReference type="EMBL" id="JBHSBY010000029">
    <property type="protein sequence ID" value="MFC4195987.1"/>
    <property type="molecule type" value="Genomic_DNA"/>
</dbReference>
<keyword evidence="2" id="KW-1185">Reference proteome</keyword>
<protein>
    <submittedName>
        <fullName evidence="1">Uncharacterized protein</fullName>
    </submittedName>
</protein>
<proteinExistence type="predicted"/>